<dbReference type="Pfam" id="PF04453">
    <property type="entry name" value="LptD"/>
    <property type="match status" value="1"/>
</dbReference>
<dbReference type="GO" id="GO:1990351">
    <property type="term" value="C:transporter complex"/>
    <property type="evidence" value="ECO:0007669"/>
    <property type="project" value="TreeGrafter"/>
</dbReference>
<comment type="function">
    <text evidence="1">Involved in the assembly of lipopolysaccharide (LPS) at the surface of the outer membrane.</text>
</comment>
<dbReference type="Pfam" id="PF19838">
    <property type="entry name" value="LptD_2"/>
    <property type="match status" value="1"/>
</dbReference>
<dbReference type="GO" id="GO:0009279">
    <property type="term" value="C:cell outer membrane"/>
    <property type="evidence" value="ECO:0007669"/>
    <property type="project" value="UniProtKB-SubCell"/>
</dbReference>
<organism evidence="4 5">
    <name type="scientific">Phyllobacterium myrsinacearum</name>
    <dbReference type="NCBI Taxonomy" id="28101"/>
    <lineage>
        <taxon>Bacteria</taxon>
        <taxon>Pseudomonadati</taxon>
        <taxon>Pseudomonadota</taxon>
        <taxon>Alphaproteobacteria</taxon>
        <taxon>Hyphomicrobiales</taxon>
        <taxon>Phyllobacteriaceae</taxon>
        <taxon>Phyllobacterium</taxon>
    </lineage>
</organism>
<dbReference type="InterPro" id="IPR050218">
    <property type="entry name" value="LptD"/>
</dbReference>
<feature type="domain" description="LPS-assembly protein LptD central" evidence="3">
    <location>
        <begin position="210"/>
        <end position="280"/>
    </location>
</feature>
<dbReference type="AlphaFoldDB" id="A0A2S9JDP3"/>
<dbReference type="GO" id="GO:0015920">
    <property type="term" value="P:lipopolysaccharide transport"/>
    <property type="evidence" value="ECO:0007669"/>
    <property type="project" value="InterPro"/>
</dbReference>
<dbReference type="Proteomes" id="UP000238563">
    <property type="component" value="Unassembled WGS sequence"/>
</dbReference>
<dbReference type="GO" id="GO:0043165">
    <property type="term" value="P:Gram-negative-bacterium-type cell outer membrane assembly"/>
    <property type="evidence" value="ECO:0007669"/>
    <property type="project" value="UniProtKB-UniRule"/>
</dbReference>
<keyword evidence="1" id="KW-0998">Cell outer membrane</keyword>
<dbReference type="PANTHER" id="PTHR30189">
    <property type="entry name" value="LPS-ASSEMBLY PROTEIN"/>
    <property type="match status" value="1"/>
</dbReference>
<comment type="caution">
    <text evidence="1">Lacks conserved residue(s) required for the propagation of feature annotation.</text>
</comment>
<reference evidence="4 5" key="1">
    <citation type="submission" date="2018-02" db="EMBL/GenBank/DDBJ databases">
        <title>The draft genome of Phyllobacterium myrsinacearum DSM5892.</title>
        <authorList>
            <person name="Li L."/>
            <person name="Liu L."/>
            <person name="Zhang X."/>
            <person name="Wang T."/>
        </authorList>
    </citation>
    <scope>NUCLEOTIDE SEQUENCE [LARGE SCALE GENOMIC DNA]</scope>
    <source>
        <strain evidence="4 5">DSM 5892</strain>
    </source>
</reference>
<comment type="subunit">
    <text evidence="1">Component of the lipopolysaccharide transport and assembly complex.</text>
</comment>
<keyword evidence="1" id="KW-0472">Membrane</keyword>
<evidence type="ECO:0000259" key="2">
    <source>
        <dbReference type="Pfam" id="PF04453"/>
    </source>
</evidence>
<dbReference type="PANTHER" id="PTHR30189:SF1">
    <property type="entry name" value="LPS-ASSEMBLY PROTEIN LPTD"/>
    <property type="match status" value="1"/>
</dbReference>
<evidence type="ECO:0000256" key="1">
    <source>
        <dbReference type="HAMAP-Rule" id="MF_01411"/>
    </source>
</evidence>
<sequence precursor="true">MVRVGLNVTRSVLPTWLARLMCGTAVLCLAGGISFPALAQTQDALAGNFKTNPNAQMLLESDELVYDINAKTISAVGGVKIEYDGNRLVARQVTYDQKTGRLKALGKVEIVEKDGNRIYAENLDVTDDFKEGFVNTLRVEAADNTRFAAESAERIGGEITKFNNGVYTACEPCRDKPGKAPLWQVRAQRIVWNGKNKTIRFERGRFELFGMPLAFLPAFEIADPTVKRKSGFLMPSYKYETNLGYGVSVPYFWALAPNYDLTLTGTGYTKQGFLADAEWRHRLENGEYSVRIAGISQNDPRAFYNTAAPDNDAQDWNNKNRGMIGSKGAIHINPRWTLGWDAMVQSDKAFAYRYGLDGYADYNKTDQIYLTGLHDRNYFDVRLYKFHVQEGWADSFSASSENKQPWVLPSLDYAYIPTQPLAGGELNFNLNLQALYRDKVDANAGYTGLPRSGYLAGIKGNDGRITGEVEWKRTFITGSGLVLTPILALRGDGMYVDSDSPGVTRDQAFRGMATAGLEAKYPILFTAANSTHVLEPTAQLFIRNNEPYAGQMPNEDAQSFVFDASSLFERDKFSGYDRVEGGTRANLGIRYSGTFNNGLSLNGIAGQSFQLGGVNSFASQDFVNVGAESGLESARSDYVAMIGANYGAYTLTTGGRFDKDTFEVQRGEVAATGSGKYGSVFGKYAFIAAQPTYGFPEDRQEVTLGGTAKLTPNWRLLGSGTYDIVHDTLVKRTAAIAYDDECFTYQMYYTQQRPITGAGTAGETTTTYGFQISFRTLWEFGKPVDIGGI</sequence>
<protein>
    <recommendedName>
        <fullName evidence="1">LPS-assembly protein LptD</fullName>
    </recommendedName>
</protein>
<dbReference type="InterPro" id="IPR007543">
    <property type="entry name" value="LptD_C"/>
</dbReference>
<feature type="domain" description="LptD C-terminal" evidence="2">
    <location>
        <begin position="319"/>
        <end position="714"/>
    </location>
</feature>
<comment type="subcellular location">
    <subcellularLocation>
        <location evidence="1">Cell outer membrane</location>
    </subcellularLocation>
</comment>
<dbReference type="Gene3D" id="2.60.450.10">
    <property type="entry name" value="Lipopolysaccharide (LPS) transport protein A like domain"/>
    <property type="match status" value="1"/>
</dbReference>
<feature type="signal peptide" evidence="1">
    <location>
        <begin position="1"/>
        <end position="39"/>
    </location>
</feature>
<dbReference type="OrthoDB" id="9760225at2"/>
<evidence type="ECO:0000313" key="4">
    <source>
        <dbReference type="EMBL" id="PRD51006.1"/>
    </source>
</evidence>
<keyword evidence="1" id="KW-0732">Signal</keyword>
<proteinExistence type="inferred from homology"/>
<evidence type="ECO:0000313" key="5">
    <source>
        <dbReference type="Proteomes" id="UP000238563"/>
    </source>
</evidence>
<dbReference type="InterPro" id="IPR020889">
    <property type="entry name" value="LipoPS_assembly_LptD"/>
</dbReference>
<accession>A0A2S9JDP3</accession>
<feature type="chain" id="PRO_5015793602" description="LPS-assembly protein LptD" evidence="1">
    <location>
        <begin position="40"/>
        <end position="789"/>
    </location>
</feature>
<dbReference type="InterPro" id="IPR045659">
    <property type="entry name" value="LptD_2"/>
</dbReference>
<comment type="similarity">
    <text evidence="1">Belongs to the LptD family.</text>
</comment>
<gene>
    <name evidence="1" type="primary">lptD</name>
    <name evidence="4" type="ORF">C5750_19375</name>
</gene>
<evidence type="ECO:0000259" key="3">
    <source>
        <dbReference type="Pfam" id="PF19838"/>
    </source>
</evidence>
<dbReference type="HAMAP" id="MF_01411">
    <property type="entry name" value="LPS_assembly_LptD"/>
    <property type="match status" value="1"/>
</dbReference>
<dbReference type="EMBL" id="PVBT01000006">
    <property type="protein sequence ID" value="PRD51006.1"/>
    <property type="molecule type" value="Genomic_DNA"/>
</dbReference>
<keyword evidence="5" id="KW-1185">Reference proteome</keyword>
<name>A0A2S9JDP3_9HYPH</name>
<comment type="caution">
    <text evidence="4">The sequence shown here is derived from an EMBL/GenBank/DDBJ whole genome shotgun (WGS) entry which is preliminary data.</text>
</comment>